<reference evidence="1" key="1">
    <citation type="journal article" date="2015" name="Nature">
        <title>Complex archaea that bridge the gap between prokaryotes and eukaryotes.</title>
        <authorList>
            <person name="Spang A."/>
            <person name="Saw J.H."/>
            <person name="Jorgensen S.L."/>
            <person name="Zaremba-Niedzwiedzka K."/>
            <person name="Martijn J."/>
            <person name="Lind A.E."/>
            <person name="van Eijk R."/>
            <person name="Schleper C."/>
            <person name="Guy L."/>
            <person name="Ettema T.J."/>
        </authorList>
    </citation>
    <scope>NUCLEOTIDE SEQUENCE</scope>
</reference>
<organism evidence="1">
    <name type="scientific">marine sediment metagenome</name>
    <dbReference type="NCBI Taxonomy" id="412755"/>
    <lineage>
        <taxon>unclassified sequences</taxon>
        <taxon>metagenomes</taxon>
        <taxon>ecological metagenomes</taxon>
    </lineage>
</organism>
<dbReference type="AlphaFoldDB" id="A0A0F9VFT5"/>
<name>A0A0F9VFT5_9ZZZZ</name>
<comment type="caution">
    <text evidence="1">The sequence shown here is derived from an EMBL/GenBank/DDBJ whole genome shotgun (WGS) entry which is preliminary data.</text>
</comment>
<evidence type="ECO:0000313" key="1">
    <source>
        <dbReference type="EMBL" id="KKN98687.1"/>
    </source>
</evidence>
<dbReference type="EMBL" id="LAZR01000050">
    <property type="protein sequence ID" value="KKN98687.1"/>
    <property type="molecule type" value="Genomic_DNA"/>
</dbReference>
<proteinExistence type="predicted"/>
<sequence>MMLLEALQLPDACLVQQKIPKKAIAANSKSSAAAARLLQDSVDSIQLLGHITPNNSNIAAYKDAEHEYLEILYISLQLKKMVLVSAAQLKSLHQLLHQSIAYPLILEISGQEGSQWSLAEKTINQARPEHEQLVIQELLVSDWQSDDSSPLQHQFHQSLSFVQQDYSHLMALYQSFLGCFFGYLTAASLGRATLRIAEGGETVDGLGLQQQREQLRKIQDLQGKIIALKSRRDACSQFNEKVELNVQLQRLQVQLKRICSEANVGMHNESQ</sequence>
<dbReference type="Pfam" id="PF14335">
    <property type="entry name" value="DUF4391"/>
    <property type="match status" value="1"/>
</dbReference>
<gene>
    <name evidence="1" type="ORF">LCGC14_0143660</name>
</gene>
<evidence type="ECO:0008006" key="2">
    <source>
        <dbReference type="Google" id="ProtNLM"/>
    </source>
</evidence>
<dbReference type="InterPro" id="IPR025503">
    <property type="entry name" value="DUF4391"/>
</dbReference>
<accession>A0A0F9VFT5</accession>
<protein>
    <recommendedName>
        <fullName evidence="2">DUF4391 domain-containing protein</fullName>
    </recommendedName>
</protein>